<feature type="transmembrane region" description="Helical" evidence="8">
    <location>
        <begin position="20"/>
        <end position="39"/>
    </location>
</feature>
<dbReference type="AlphaFoldDB" id="A0A0W0CZ73"/>
<keyword evidence="5 8" id="KW-1133">Transmembrane helix</keyword>
<dbReference type="VEuPathDB" id="FungiDB:GWK60_L11737"/>
<dbReference type="OMA" id="GMFILMA"/>
<keyword evidence="6" id="KW-0406">Ion transport</keyword>
<keyword evidence="3" id="KW-0050">Antiport</keyword>
<evidence type="ECO:0000256" key="8">
    <source>
        <dbReference type="SAM" id="Phobius"/>
    </source>
</evidence>
<feature type="transmembrane region" description="Helical" evidence="8">
    <location>
        <begin position="316"/>
        <end position="335"/>
    </location>
</feature>
<dbReference type="InterPro" id="IPR038770">
    <property type="entry name" value="Na+/solute_symporter_sf"/>
</dbReference>
<evidence type="ECO:0000256" key="5">
    <source>
        <dbReference type="ARBA" id="ARBA00022989"/>
    </source>
</evidence>
<dbReference type="VEuPathDB" id="FungiDB:GVI51_L03311"/>
<dbReference type="VEuPathDB" id="FungiDB:CAGL0L03498g"/>
<feature type="transmembrane region" description="Helical" evidence="8">
    <location>
        <begin position="51"/>
        <end position="69"/>
    </location>
</feature>
<evidence type="ECO:0000256" key="6">
    <source>
        <dbReference type="ARBA" id="ARBA00023065"/>
    </source>
</evidence>
<dbReference type="VEuPathDB" id="FungiDB:B1J91_L03498g"/>
<dbReference type="EMBL" id="LLZZ01000132">
    <property type="protein sequence ID" value="KTB01132.1"/>
    <property type="molecule type" value="Genomic_DNA"/>
</dbReference>
<dbReference type="OrthoDB" id="2687058at2759"/>
<dbReference type="NCBIfam" id="TIGR00932">
    <property type="entry name" value="2a37"/>
    <property type="match status" value="1"/>
</dbReference>
<evidence type="ECO:0000256" key="1">
    <source>
        <dbReference type="ARBA" id="ARBA00004141"/>
    </source>
</evidence>
<dbReference type="Gene3D" id="1.20.1530.20">
    <property type="match status" value="1"/>
</dbReference>
<evidence type="ECO:0000256" key="4">
    <source>
        <dbReference type="ARBA" id="ARBA00022692"/>
    </source>
</evidence>
<dbReference type="GO" id="GO:0005794">
    <property type="term" value="C:Golgi apparatus"/>
    <property type="evidence" value="ECO:0007669"/>
    <property type="project" value="EnsemblFungi"/>
</dbReference>
<name>A0A0W0CZ73_CANGB</name>
<sequence length="876" mass="98568">MAEIGGVLSGVNPFHYNPGSPITLFLFQVCLILATCNLVHIPFSKLRQPKVISEVTAGVILGPTVFGQIPNYTETVFPQSSIPGLNLTANLGIILFMFFLGLEVDIAFIRKHLKSAISIGLVTLAVPFGCGCLIAIPLYSNYANKDPNARHIKFTVFMVFIAVSMAVTAFPVLSRILNELRLIKERPGIIVLGAGIINDILGWILLALSVILSSAESSPVNTVYILLITLGWFLIYFYPLKYIVRWALIKTHELDRSKPSPIATMCILFIMFISAYFTDIIGVHAIFGAFIAGLIVPRENHYVVKLTERMEDIPNIVLIPIYFAVAGLNVDLTLLNKGKDWGYVFLSIAVAIASKVVSGTAMAKLHGLYWRESMAIGVLMSCKGIVEIVVLTVGLNAGIISHKIFGMFILMALVSTFVTTPLTQLVYPNSYREQLKKEQPSDNESTVLIQKDDSTDCDYQNKMNWHELKQYSIPRVINVINTPEIISSSLEFLNFFLFKGNVDKQPRSSNKDLLISRVSTGSTIKSSSKLKKLTHSLKRMNEESNEKMATIGEYPTGFSNMSTLRAIHLRLLTERTTDLLQSSSLYNDDPLFTANSDYILNIFEIFSNLSKVPFTSEVIFSTMREKGVNATRLQMMPNELVLFPLKGASYEHKGSPGLSDEKYSSFDHFLSHIIGLNELPSIFFQTLASDLKTNFAMLISNTCGRLSIERFKKKHFILLLPNPNMTHSDFLGLYILLKLCYNDSLSHENNIFSIYYNNMNTRFEEEFQNLIADQYWFDDVNLKISSITASIKTEGDYRTKPFVESVLEKGLSSEELEDLEESTFIIAENKFDRNEPFENDVKSTIYDAANKRFNVLIVHYFNRVNFPHKSSFISTE</sequence>
<dbReference type="InterPro" id="IPR006153">
    <property type="entry name" value="Cation/H_exchanger_TM"/>
</dbReference>
<gene>
    <name evidence="10" type="ORF">AO440_004582</name>
    <name evidence="11" type="ORF">AO440_005004</name>
</gene>
<dbReference type="GO" id="GO:0015386">
    <property type="term" value="F:potassium:proton antiporter activity"/>
    <property type="evidence" value="ECO:0007669"/>
    <property type="project" value="EnsemblFungi"/>
</dbReference>
<dbReference type="EMBL" id="LLZZ01000115">
    <property type="protein sequence ID" value="KTB04900.1"/>
    <property type="molecule type" value="Genomic_DNA"/>
</dbReference>
<evidence type="ECO:0000256" key="7">
    <source>
        <dbReference type="ARBA" id="ARBA00023136"/>
    </source>
</evidence>
<feature type="transmembrane region" description="Helical" evidence="8">
    <location>
        <begin position="223"/>
        <end position="244"/>
    </location>
</feature>
<feature type="transmembrane region" description="Helical" evidence="8">
    <location>
        <begin position="265"/>
        <end position="296"/>
    </location>
</feature>
<dbReference type="PANTHER" id="PTHR32468:SF0">
    <property type="entry name" value="K(+)_H(+) ANTIPORTER 1"/>
    <property type="match status" value="1"/>
</dbReference>
<proteinExistence type="predicted"/>
<feature type="transmembrane region" description="Helical" evidence="8">
    <location>
        <begin position="375"/>
        <end position="397"/>
    </location>
</feature>
<comment type="subcellular location">
    <subcellularLocation>
        <location evidence="1">Membrane</location>
        <topology evidence="1">Multi-pass membrane protein</topology>
    </subcellularLocation>
</comment>
<dbReference type="Proteomes" id="UP000054886">
    <property type="component" value="Unassembled WGS sequence"/>
</dbReference>
<dbReference type="InterPro" id="IPR004771">
    <property type="entry name" value="K/H_exchanger"/>
</dbReference>
<dbReference type="InterPro" id="IPR050794">
    <property type="entry name" value="CPA2_transporter"/>
</dbReference>
<evidence type="ECO:0000259" key="9">
    <source>
        <dbReference type="Pfam" id="PF00999"/>
    </source>
</evidence>
<evidence type="ECO:0000313" key="11">
    <source>
        <dbReference type="EMBL" id="KTB04900.1"/>
    </source>
</evidence>
<dbReference type="GO" id="GO:0016020">
    <property type="term" value="C:membrane"/>
    <property type="evidence" value="ECO:0007669"/>
    <property type="project" value="UniProtKB-SubCell"/>
</dbReference>
<keyword evidence="2" id="KW-0813">Transport</keyword>
<evidence type="ECO:0000313" key="10">
    <source>
        <dbReference type="EMBL" id="KTB01132.1"/>
    </source>
</evidence>
<accession>A0A0W0CZ73</accession>
<dbReference type="Pfam" id="PF00999">
    <property type="entry name" value="Na_H_Exchanger"/>
    <property type="match status" value="1"/>
</dbReference>
<evidence type="ECO:0000313" key="12">
    <source>
        <dbReference type="Proteomes" id="UP000054886"/>
    </source>
</evidence>
<feature type="transmembrane region" description="Helical" evidence="8">
    <location>
        <begin position="342"/>
        <end position="363"/>
    </location>
</feature>
<reference evidence="11 12" key="1">
    <citation type="submission" date="2015-10" db="EMBL/GenBank/DDBJ databases">
        <title>Draft genomes sequences of Candida glabrata isolates 1A, 1B, 2A, 2B, 3A and 3B.</title>
        <authorList>
            <person name="Haavelsrud O.E."/>
            <person name="Gaustad P."/>
        </authorList>
    </citation>
    <scope>NUCLEOTIDE SEQUENCE [LARGE SCALE GENOMIC DNA]</scope>
    <source>
        <strain evidence="11">910700640</strain>
    </source>
</reference>
<evidence type="ECO:0000256" key="3">
    <source>
        <dbReference type="ARBA" id="ARBA00022449"/>
    </source>
</evidence>
<evidence type="ECO:0000256" key="2">
    <source>
        <dbReference type="ARBA" id="ARBA00022448"/>
    </source>
</evidence>
<feature type="transmembrane region" description="Helical" evidence="8">
    <location>
        <begin position="189"/>
        <end position="211"/>
    </location>
</feature>
<feature type="transmembrane region" description="Helical" evidence="8">
    <location>
        <begin position="404"/>
        <end position="427"/>
    </location>
</feature>
<dbReference type="PANTHER" id="PTHR32468">
    <property type="entry name" value="CATION/H + ANTIPORTER"/>
    <property type="match status" value="1"/>
</dbReference>
<protein>
    <submittedName>
        <fullName evidence="11">K(+)/H(+) antiporter 1</fullName>
    </submittedName>
</protein>
<feature type="domain" description="Cation/H+ exchanger transmembrane" evidence="9">
    <location>
        <begin position="33"/>
        <end position="421"/>
    </location>
</feature>
<comment type="caution">
    <text evidence="11">The sequence shown here is derived from an EMBL/GenBank/DDBJ whole genome shotgun (WGS) entry which is preliminary data.</text>
</comment>
<feature type="transmembrane region" description="Helical" evidence="8">
    <location>
        <begin position="116"/>
        <end position="136"/>
    </location>
</feature>
<feature type="transmembrane region" description="Helical" evidence="8">
    <location>
        <begin position="156"/>
        <end position="177"/>
    </location>
</feature>
<keyword evidence="4 8" id="KW-0812">Transmembrane</keyword>
<feature type="transmembrane region" description="Helical" evidence="8">
    <location>
        <begin position="89"/>
        <end position="109"/>
    </location>
</feature>
<keyword evidence="7 8" id="KW-0472">Membrane</keyword>
<organism evidence="11 12">
    <name type="scientific">Candida glabrata</name>
    <name type="common">Yeast</name>
    <name type="synonym">Torulopsis glabrata</name>
    <dbReference type="NCBI Taxonomy" id="5478"/>
    <lineage>
        <taxon>Eukaryota</taxon>
        <taxon>Fungi</taxon>
        <taxon>Dikarya</taxon>
        <taxon>Ascomycota</taxon>
        <taxon>Saccharomycotina</taxon>
        <taxon>Saccharomycetes</taxon>
        <taxon>Saccharomycetales</taxon>
        <taxon>Saccharomycetaceae</taxon>
        <taxon>Nakaseomyces</taxon>
    </lineage>
</organism>